<dbReference type="RefSeq" id="WP_169595517.1">
    <property type="nucleotide sequence ID" value="NZ_JABBGK010000010.1"/>
</dbReference>
<organism evidence="2 3">
    <name type="scientific">Rhizobium terricola</name>
    <dbReference type="NCBI Taxonomy" id="2728849"/>
    <lineage>
        <taxon>Bacteria</taxon>
        <taxon>Pseudomonadati</taxon>
        <taxon>Pseudomonadota</taxon>
        <taxon>Alphaproteobacteria</taxon>
        <taxon>Hyphomicrobiales</taxon>
        <taxon>Rhizobiaceae</taxon>
        <taxon>Rhizobium/Agrobacterium group</taxon>
        <taxon>Rhizobium</taxon>
    </lineage>
</organism>
<keyword evidence="3" id="KW-1185">Reference proteome</keyword>
<reference evidence="2 3" key="1">
    <citation type="submission" date="2020-04" db="EMBL/GenBank/DDBJ databases">
        <title>Rhizobium sp. S-51 isolated from soil.</title>
        <authorList>
            <person name="Dahal R.H."/>
        </authorList>
    </citation>
    <scope>NUCLEOTIDE SEQUENCE [LARGE SCALE GENOMIC DNA]</scope>
    <source>
        <strain evidence="2 3">S-51</strain>
    </source>
</reference>
<evidence type="ECO:0000313" key="2">
    <source>
        <dbReference type="EMBL" id="NML76946.1"/>
    </source>
</evidence>
<dbReference type="EMBL" id="JABBGK010000010">
    <property type="protein sequence ID" value="NML76946.1"/>
    <property type="molecule type" value="Genomic_DNA"/>
</dbReference>
<gene>
    <name evidence="2" type="ORF">HHL25_22650</name>
</gene>
<dbReference type="InterPro" id="IPR027417">
    <property type="entry name" value="P-loop_NTPase"/>
</dbReference>
<comment type="caution">
    <text evidence="2">The sequence shown here is derived from an EMBL/GenBank/DDBJ whole genome shotgun (WGS) entry which is preliminary data.</text>
</comment>
<dbReference type="AlphaFoldDB" id="A0A7Y0B0K4"/>
<sequence>MTIAITAPEKFAFQDLVCVDIAHRFRGVDGATFIAEPKFGEDGTLTWLNPTGARLIAEIQVKGAEGTATLGDLAEYLSHFPDRSNENCLFERLLHDPNRRAVFVITARGDDQLLPFLHASTDDIFSDRPISTQVAQLFFPKLLATHPLPSKEKISKLAKDRRSTIASLKRFPDVEVASVLSRVFIIEQQNDASVEVRLQAALRAQRIDSQSLRGTIAHLTDIVSRSKRTQSDIIAPIVDRIKQLAPDSVGAQGYLHRGSESDLTNVLNSELVLLLTGQPRTGKTWIAKQIASALQVAGFEVRVGQHVDEAERFLTEAAGGERLYLLDDPLGSREPLPSASASLASLRSLAGRVPRNRRLIVAQSEPVLLQVTRHTSIAHCALGPHGWVAVGELSRDLALAVWSKTAEIHDVPIHLRRRVETLIADGKDLRDIGAIAYLAQTYTQLPPKASDADIVRQARGDAFDFVVQLAEKGAAYENLLRAIALATSNADGASDTELSFIINGGDDEPGLVPELAVWRLGGDAPPLPQYKVEPSFGDDQLAALDGLQRRRVIDEVGDLTLFSHPYLRAGAQALLKADTRHTRNLVKAQATRSIACLSDRVSLATARNLFWMRSLLPLNDKTGVSEAFDIACAGLRSIFPATRDESLSFVTSFADELTPELSEEIPHWAEGAIISLEDIDVTHGFGFINKAFSWLHPEPLSAIRPYLDALENGETLDLDLVLSKRLLTTLRRHPSEMGFTTLMRFLAADQAMVRAEAARVWFQIPRDHDEAVIAKLRNDAVPSIAVTLLKQLGRHWSSMSNSRRTALLDLLAHQANTPAIASVLFVRLVILDRVEHFGENPPYELLTSLMPHVLQTLPASVSFIDGRFANVVEEAIGSGCREELLPLLKLWSETIVKRLNSSQLSEFDLAIVDLLIGALSAESRRPIIEQLLAVDDTGALMVFISWLIKYWGELDDAERSMLKSKLLEPRVDQRWLQAVVLTSSSPPQTLLQAIFSRDRLDLTTAEAQNLLSKDQFDAAFYTYIGWPQPLWWYATHHKNSEFWRQSVKDLASDPANSLFEVALAELMRDPGAELLTAIQALPDTALDRVFNILLNFTVETESYVKETWSVLLERGLELNLEIWAKRAIEVAEAFKDLSEVADTFGRTDLTNRVIASLDADYQAFLRVKDMPNIDEIFERIERDNDNISRENLERISSLIADQLFDECLRAGPKLYGTWDLITWKLKQLNASGSTMEQATAERSRAIERHFAVKKSRSFFPPEPELLGWRDYRTA</sequence>
<evidence type="ECO:0000259" key="1">
    <source>
        <dbReference type="Pfam" id="PF20720"/>
    </source>
</evidence>
<dbReference type="SUPFAM" id="SSF48371">
    <property type="entry name" value="ARM repeat"/>
    <property type="match status" value="1"/>
</dbReference>
<dbReference type="InterPro" id="IPR049050">
    <property type="entry name" value="nSTAND3"/>
</dbReference>
<dbReference type="InterPro" id="IPR016024">
    <property type="entry name" value="ARM-type_fold"/>
</dbReference>
<protein>
    <recommendedName>
        <fullName evidence="1">Novel STAND NTPase 3 domain-containing protein</fullName>
    </recommendedName>
</protein>
<dbReference type="Proteomes" id="UP000541470">
    <property type="component" value="Unassembled WGS sequence"/>
</dbReference>
<feature type="domain" description="Novel STAND NTPase 3" evidence="1">
    <location>
        <begin position="262"/>
        <end position="373"/>
    </location>
</feature>
<evidence type="ECO:0000313" key="3">
    <source>
        <dbReference type="Proteomes" id="UP000541470"/>
    </source>
</evidence>
<dbReference type="Pfam" id="PF20720">
    <property type="entry name" value="nSTAND3"/>
    <property type="match status" value="1"/>
</dbReference>
<name>A0A7Y0B0K4_9HYPH</name>
<proteinExistence type="predicted"/>
<dbReference type="SUPFAM" id="SSF52540">
    <property type="entry name" value="P-loop containing nucleoside triphosphate hydrolases"/>
    <property type="match status" value="1"/>
</dbReference>
<accession>A0A7Y0B0K4</accession>